<feature type="region of interest" description="Disordered" evidence="1">
    <location>
        <begin position="457"/>
        <end position="489"/>
    </location>
</feature>
<feature type="compositionally biased region" description="Polar residues" evidence="1">
    <location>
        <begin position="214"/>
        <end position="236"/>
    </location>
</feature>
<accession>A0A1B9GJU7</accession>
<dbReference type="AlphaFoldDB" id="A0A1B9GJU7"/>
<sequence>MPVFHPHLAHASEVFIDTDPSLPFVQLNFHAVFEENEDLDGTWEAWTDLPQVDKDGNVISQPAEWRAIPFEPHTNQSTAPQANGYKTDDRLVIEALKDYPSPPASTRRLRFAVTVPASAGSEFAYTYRHITKSGETHWLGGPGGNGFIRLISGPAKESDQWTASGSWSERPSSVDETQWYGVGIEWTGIKGSERPVIRTIPTDGPVAPSILLLQSSTPHDPSRLSKQVPSSASVLPSPNPQLLAVVGSEEPIDVRSGTALPAPTSGSQTTGYGLSRGASPQEALQGAMKAAKVQKDLLRLAEVQSKSKRSGEVAAFLARSGERDAVKTYLAVYAPASNTVGDLSVTIPDDLVEASPVAVIGTNGSSFVSSGSTEGTPGRQVRLHLEAGPIAEILQIASFVELRGAGAHDSIWICSPTATSIEVGEEEIDAPDGTAKTAPITSYEEVRSVSLVIEEPSVTTSSSVVDPQPLTSSTQETTQPESQPVIHPKEPASSSWWLLRFISRVFADIWGFIIWPFRSQPAISSGIDGELEDDDDDEDDEEARQTSTPPTERTPLLGSTSMSRETSSSSTAFDPLASPASVTTAKGDAIVTKYHSLGSVTPLGTEGNSPILDQAEAPVANTVQIQSYAQMSFGHIPPFKFLLPPGAVEAQNKLKFSYKAKADKDWNVVQPGVTAIAGQCVELLLDGVDDAGRIEWDVQVERT</sequence>
<dbReference type="EMBL" id="KV700135">
    <property type="protein sequence ID" value="OCF31370.1"/>
    <property type="molecule type" value="Genomic_DNA"/>
</dbReference>
<dbReference type="OrthoDB" id="3178019at2759"/>
<gene>
    <name evidence="2" type="ORF">I316_06975</name>
</gene>
<feature type="region of interest" description="Disordered" evidence="1">
    <location>
        <begin position="254"/>
        <end position="286"/>
    </location>
</feature>
<proteinExistence type="predicted"/>
<evidence type="ECO:0000313" key="2">
    <source>
        <dbReference type="EMBL" id="OCF31370.1"/>
    </source>
</evidence>
<feature type="compositionally biased region" description="Acidic residues" evidence="1">
    <location>
        <begin position="529"/>
        <end position="542"/>
    </location>
</feature>
<feature type="compositionally biased region" description="Low complexity" evidence="1">
    <location>
        <begin position="559"/>
        <end position="571"/>
    </location>
</feature>
<feature type="compositionally biased region" description="Low complexity" evidence="1">
    <location>
        <begin position="457"/>
        <end position="484"/>
    </location>
</feature>
<reference evidence="3" key="2">
    <citation type="submission" date="2013-12" db="EMBL/GenBank/DDBJ databases">
        <title>Evolution of pathogenesis and genome organization in the Tremellales.</title>
        <authorList>
            <person name="Cuomo C."/>
            <person name="Litvintseva A."/>
            <person name="Heitman J."/>
            <person name="Chen Y."/>
            <person name="Sun S."/>
            <person name="Springer D."/>
            <person name="Dromer F."/>
            <person name="Young S."/>
            <person name="Zeng Q."/>
            <person name="Chapman S."/>
            <person name="Gujja S."/>
            <person name="Saif S."/>
            <person name="Birren B."/>
        </authorList>
    </citation>
    <scope>NUCLEOTIDE SEQUENCE [LARGE SCALE GENOMIC DNA]</scope>
    <source>
        <strain evidence="3">BCC8398</strain>
    </source>
</reference>
<name>A0A1B9GJU7_9TREE</name>
<protein>
    <submittedName>
        <fullName evidence="2">Uncharacterized protein</fullName>
    </submittedName>
</protein>
<evidence type="ECO:0000256" key="1">
    <source>
        <dbReference type="SAM" id="MobiDB-lite"/>
    </source>
</evidence>
<reference evidence="2 3" key="1">
    <citation type="submission" date="2013-07" db="EMBL/GenBank/DDBJ databases">
        <title>The Genome Sequence of Cryptococcus heveanensis BCC8398.</title>
        <authorList>
            <consortium name="The Broad Institute Genome Sequencing Platform"/>
            <person name="Cuomo C."/>
            <person name="Litvintseva A."/>
            <person name="Chen Y."/>
            <person name="Heitman J."/>
            <person name="Sun S."/>
            <person name="Springer D."/>
            <person name="Dromer F."/>
            <person name="Young S.K."/>
            <person name="Zeng Q."/>
            <person name="Gargeya S."/>
            <person name="Fitzgerald M."/>
            <person name="Abouelleil A."/>
            <person name="Alvarado L."/>
            <person name="Berlin A.M."/>
            <person name="Chapman S.B."/>
            <person name="Dewar J."/>
            <person name="Goldberg J."/>
            <person name="Griggs A."/>
            <person name="Gujja S."/>
            <person name="Hansen M."/>
            <person name="Howarth C."/>
            <person name="Imamovic A."/>
            <person name="Larimer J."/>
            <person name="McCowan C."/>
            <person name="Murphy C."/>
            <person name="Pearson M."/>
            <person name="Priest M."/>
            <person name="Roberts A."/>
            <person name="Saif S."/>
            <person name="Shea T."/>
            <person name="Sykes S."/>
            <person name="Wortman J."/>
            <person name="Nusbaum C."/>
            <person name="Birren B."/>
        </authorList>
    </citation>
    <scope>NUCLEOTIDE SEQUENCE [LARGE SCALE GENOMIC DNA]</scope>
    <source>
        <strain evidence="2 3">BCC8398</strain>
    </source>
</reference>
<dbReference type="Proteomes" id="UP000092666">
    <property type="component" value="Unassembled WGS sequence"/>
</dbReference>
<organism evidence="2 3">
    <name type="scientific">Kwoniella heveanensis BCC8398</name>
    <dbReference type="NCBI Taxonomy" id="1296120"/>
    <lineage>
        <taxon>Eukaryota</taxon>
        <taxon>Fungi</taxon>
        <taxon>Dikarya</taxon>
        <taxon>Basidiomycota</taxon>
        <taxon>Agaricomycotina</taxon>
        <taxon>Tremellomycetes</taxon>
        <taxon>Tremellales</taxon>
        <taxon>Cryptococcaceae</taxon>
        <taxon>Kwoniella</taxon>
    </lineage>
</organism>
<evidence type="ECO:0000313" key="3">
    <source>
        <dbReference type="Proteomes" id="UP000092666"/>
    </source>
</evidence>
<feature type="region of interest" description="Disordered" evidence="1">
    <location>
        <begin position="525"/>
        <end position="579"/>
    </location>
</feature>
<feature type="region of interest" description="Disordered" evidence="1">
    <location>
        <begin position="214"/>
        <end position="237"/>
    </location>
</feature>
<keyword evidence="3" id="KW-1185">Reference proteome</keyword>